<organism evidence="2 3">
    <name type="scientific">Brumimicrobium salinarum</name>
    <dbReference type="NCBI Taxonomy" id="2058658"/>
    <lineage>
        <taxon>Bacteria</taxon>
        <taxon>Pseudomonadati</taxon>
        <taxon>Bacteroidota</taxon>
        <taxon>Flavobacteriia</taxon>
        <taxon>Flavobacteriales</taxon>
        <taxon>Crocinitomicaceae</taxon>
        <taxon>Brumimicrobium</taxon>
    </lineage>
</organism>
<dbReference type="InterPro" id="IPR030802">
    <property type="entry name" value="Permease_MalE"/>
</dbReference>
<dbReference type="GO" id="GO:0005548">
    <property type="term" value="F:phospholipid transporter activity"/>
    <property type="evidence" value="ECO:0007669"/>
    <property type="project" value="TreeGrafter"/>
</dbReference>
<reference evidence="2 3" key="1">
    <citation type="submission" date="2017-12" db="EMBL/GenBank/DDBJ databases">
        <title>The draft genome sequence of Brumimicrobium saltpan LHR20.</title>
        <authorList>
            <person name="Do Z.-J."/>
            <person name="Luo H.-R."/>
        </authorList>
    </citation>
    <scope>NUCLEOTIDE SEQUENCE [LARGE SCALE GENOMIC DNA]</scope>
    <source>
        <strain evidence="2 3">LHR20</strain>
    </source>
</reference>
<protein>
    <submittedName>
        <fullName evidence="2">ABC transporter permease</fullName>
    </submittedName>
</protein>
<dbReference type="EMBL" id="PJNI01000003">
    <property type="protein sequence ID" value="PKR81457.1"/>
    <property type="molecule type" value="Genomic_DNA"/>
</dbReference>
<evidence type="ECO:0000313" key="3">
    <source>
        <dbReference type="Proteomes" id="UP000236654"/>
    </source>
</evidence>
<keyword evidence="1" id="KW-1133">Transmembrane helix</keyword>
<dbReference type="PANTHER" id="PTHR30188">
    <property type="entry name" value="ABC TRANSPORTER PERMEASE PROTEIN-RELATED"/>
    <property type="match status" value="1"/>
</dbReference>
<dbReference type="RefSeq" id="WP_101333938.1">
    <property type="nucleotide sequence ID" value="NZ_PJNI01000003.1"/>
</dbReference>
<evidence type="ECO:0000313" key="2">
    <source>
        <dbReference type="EMBL" id="PKR81457.1"/>
    </source>
</evidence>
<sequence length="246" mass="26694">MSYIVSIGKYVGMIKGVFSKPERFKVYYTRTLTEIETIGINSAGIVAILSVFMGAVISLQTASNMDSPLLPKYTIGYITRSSTILEFSPTIISLILAGKVGSNIASEVGTMRVTEQIDALEIMGVNSLSFLVLPKVIAAVFFFPFLIICSMGLSIIGGYYAVTLSGLASHEEFTFGIRAFFKTSDITYALIKTCVFAFIIVTVSSYYGYFTKGGALDVGKSSTQAVVWSSIVILLTNFILTQLILM</sequence>
<dbReference type="OrthoDB" id="9810518at2"/>
<keyword evidence="1" id="KW-0812">Transmembrane</keyword>
<name>A0A2I0R4G8_9FLAO</name>
<dbReference type="GO" id="GO:0043190">
    <property type="term" value="C:ATP-binding cassette (ABC) transporter complex"/>
    <property type="evidence" value="ECO:0007669"/>
    <property type="project" value="InterPro"/>
</dbReference>
<comment type="caution">
    <text evidence="2">The sequence shown here is derived from an EMBL/GenBank/DDBJ whole genome shotgun (WGS) entry which is preliminary data.</text>
</comment>
<evidence type="ECO:0000256" key="1">
    <source>
        <dbReference type="SAM" id="Phobius"/>
    </source>
</evidence>
<keyword evidence="1" id="KW-0472">Membrane</keyword>
<dbReference type="Proteomes" id="UP000236654">
    <property type="component" value="Unassembled WGS sequence"/>
</dbReference>
<dbReference type="AlphaFoldDB" id="A0A2I0R4G8"/>
<keyword evidence="3" id="KW-1185">Reference proteome</keyword>
<accession>A0A2I0R4G8</accession>
<feature type="transmembrane region" description="Helical" evidence="1">
    <location>
        <begin position="38"/>
        <end position="59"/>
    </location>
</feature>
<feature type="transmembrane region" description="Helical" evidence="1">
    <location>
        <begin position="136"/>
        <end position="162"/>
    </location>
</feature>
<dbReference type="Pfam" id="PF02405">
    <property type="entry name" value="MlaE"/>
    <property type="match status" value="1"/>
</dbReference>
<gene>
    <name evidence="2" type="ORF">CW751_05225</name>
</gene>
<feature type="transmembrane region" description="Helical" evidence="1">
    <location>
        <begin position="227"/>
        <end position="245"/>
    </location>
</feature>
<proteinExistence type="predicted"/>
<feature type="transmembrane region" description="Helical" evidence="1">
    <location>
        <begin position="186"/>
        <end position="207"/>
    </location>
</feature>
<dbReference type="PANTHER" id="PTHR30188:SF4">
    <property type="entry name" value="PROTEIN TRIGALACTOSYLDIACYLGLYCEROL 1, CHLOROPLASTIC"/>
    <property type="match status" value="1"/>
</dbReference>